<keyword evidence="2" id="KW-0472">Membrane</keyword>
<feature type="transmembrane region" description="Helical" evidence="2">
    <location>
        <begin position="46"/>
        <end position="69"/>
    </location>
</feature>
<dbReference type="Gramene" id="arahy.Tifrunner.gnm2.ann2.Ah14g002400.1">
    <property type="protein sequence ID" value="arahy.Tifrunner.gnm2.ann2.Ah14g002400.1-CDS"/>
    <property type="gene ID" value="arahy.Tifrunner.gnm2.ann2.Ah14g002400"/>
</dbReference>
<feature type="region of interest" description="Disordered" evidence="1">
    <location>
        <begin position="1"/>
        <end position="27"/>
    </location>
</feature>
<evidence type="ECO:0000256" key="2">
    <source>
        <dbReference type="SAM" id="Phobius"/>
    </source>
</evidence>
<evidence type="ECO:0000313" key="4">
    <source>
        <dbReference type="Proteomes" id="UP000289738"/>
    </source>
</evidence>
<dbReference type="EMBL" id="SDMP01000014">
    <property type="protein sequence ID" value="RYR11331.1"/>
    <property type="molecule type" value="Genomic_DNA"/>
</dbReference>
<gene>
    <name evidence="3" type="ORF">Ahy_B04g068890</name>
</gene>
<evidence type="ECO:0000256" key="1">
    <source>
        <dbReference type="SAM" id="MobiDB-lite"/>
    </source>
</evidence>
<proteinExistence type="predicted"/>
<keyword evidence="2" id="KW-1133">Transmembrane helix</keyword>
<dbReference type="Proteomes" id="UP000289738">
    <property type="component" value="Chromosome B04"/>
</dbReference>
<reference evidence="3 4" key="1">
    <citation type="submission" date="2019-01" db="EMBL/GenBank/DDBJ databases">
        <title>Sequencing of cultivated peanut Arachis hypogaea provides insights into genome evolution and oil improvement.</title>
        <authorList>
            <person name="Chen X."/>
        </authorList>
    </citation>
    <scope>NUCLEOTIDE SEQUENCE [LARGE SCALE GENOMIC DNA]</scope>
    <source>
        <strain evidence="4">cv. Fuhuasheng</strain>
        <tissue evidence="3">Leaves</tissue>
    </source>
</reference>
<dbReference type="AlphaFoldDB" id="A0A444ZAX6"/>
<sequence length="84" mass="8967">MNGAPNAIVKGSAHHNSSSPTINLDAKAPPPDSSLLLLTKSPREGVSYWACSKLCAICFVAGVVFGYTLRGRVKRWASALLRKL</sequence>
<name>A0A444ZAX6_ARAHY</name>
<protein>
    <recommendedName>
        <fullName evidence="5">Transmembrane protein</fullName>
    </recommendedName>
</protein>
<comment type="caution">
    <text evidence="3">The sequence shown here is derived from an EMBL/GenBank/DDBJ whole genome shotgun (WGS) entry which is preliminary data.</text>
</comment>
<keyword evidence="2" id="KW-0812">Transmembrane</keyword>
<accession>A0A444ZAX6</accession>
<evidence type="ECO:0000313" key="3">
    <source>
        <dbReference type="EMBL" id="RYR11331.1"/>
    </source>
</evidence>
<evidence type="ECO:0008006" key="5">
    <source>
        <dbReference type="Google" id="ProtNLM"/>
    </source>
</evidence>
<organism evidence="3 4">
    <name type="scientific">Arachis hypogaea</name>
    <name type="common">Peanut</name>
    <dbReference type="NCBI Taxonomy" id="3818"/>
    <lineage>
        <taxon>Eukaryota</taxon>
        <taxon>Viridiplantae</taxon>
        <taxon>Streptophyta</taxon>
        <taxon>Embryophyta</taxon>
        <taxon>Tracheophyta</taxon>
        <taxon>Spermatophyta</taxon>
        <taxon>Magnoliopsida</taxon>
        <taxon>eudicotyledons</taxon>
        <taxon>Gunneridae</taxon>
        <taxon>Pentapetalae</taxon>
        <taxon>rosids</taxon>
        <taxon>fabids</taxon>
        <taxon>Fabales</taxon>
        <taxon>Fabaceae</taxon>
        <taxon>Papilionoideae</taxon>
        <taxon>50 kb inversion clade</taxon>
        <taxon>dalbergioids sensu lato</taxon>
        <taxon>Dalbergieae</taxon>
        <taxon>Pterocarpus clade</taxon>
        <taxon>Arachis</taxon>
    </lineage>
</organism>
<keyword evidence="4" id="KW-1185">Reference proteome</keyword>